<feature type="region of interest" description="Disordered" evidence="1">
    <location>
        <begin position="107"/>
        <end position="158"/>
    </location>
</feature>
<evidence type="ECO:0000313" key="3">
    <source>
        <dbReference type="Proteomes" id="UP001595850"/>
    </source>
</evidence>
<evidence type="ECO:0000256" key="1">
    <source>
        <dbReference type="SAM" id="MobiDB-lite"/>
    </source>
</evidence>
<keyword evidence="3" id="KW-1185">Reference proteome</keyword>
<dbReference type="EMBL" id="JBHSBM010000062">
    <property type="protein sequence ID" value="MFC4062830.1"/>
    <property type="molecule type" value="Genomic_DNA"/>
</dbReference>
<gene>
    <name evidence="2" type="ORF">ACFOWE_31450</name>
</gene>
<organism evidence="2 3">
    <name type="scientific">Planomonospora corallina</name>
    <dbReference type="NCBI Taxonomy" id="1806052"/>
    <lineage>
        <taxon>Bacteria</taxon>
        <taxon>Bacillati</taxon>
        <taxon>Actinomycetota</taxon>
        <taxon>Actinomycetes</taxon>
        <taxon>Streptosporangiales</taxon>
        <taxon>Streptosporangiaceae</taxon>
        <taxon>Planomonospora</taxon>
    </lineage>
</organism>
<evidence type="ECO:0000313" key="2">
    <source>
        <dbReference type="EMBL" id="MFC4062830.1"/>
    </source>
</evidence>
<protein>
    <submittedName>
        <fullName evidence="2">Uncharacterized protein</fullName>
    </submittedName>
</protein>
<accession>A0ABV8IIA2</accession>
<sequence length="247" mass="26128">MFSEKLSFADVSILVVLMVEAGEVSNPVLRDRYGLTLTGPQRLRLNELKLVESRRHGQSFVHELTDRGWARVAEEIRAGVGVPSRAGRAVAQALLLGVRRLMERTGQRPGDLFLPHGDPAADASGTSRTGVSRTGASDTSGTDTSGTGVSRTGASGTGVPVEDLEARIRAAYAALAPEPGAWVSLTRLRPLLGDAAKQEVDAALVRMNGLPDVNIVPESNGKILTPQDLAAAVVIGDQEKHLLWIGA</sequence>
<dbReference type="Proteomes" id="UP001595850">
    <property type="component" value="Unassembled WGS sequence"/>
</dbReference>
<name>A0ABV8IIA2_9ACTN</name>
<comment type="caution">
    <text evidence="2">The sequence shown here is derived from an EMBL/GenBank/DDBJ whole genome shotgun (WGS) entry which is preliminary data.</text>
</comment>
<feature type="compositionally biased region" description="Low complexity" evidence="1">
    <location>
        <begin position="132"/>
        <end position="153"/>
    </location>
</feature>
<dbReference type="RefSeq" id="WP_377294300.1">
    <property type="nucleotide sequence ID" value="NZ_JBHSBM010000062.1"/>
</dbReference>
<proteinExistence type="predicted"/>
<reference evidence="3" key="1">
    <citation type="journal article" date="2019" name="Int. J. Syst. Evol. Microbiol.">
        <title>The Global Catalogue of Microorganisms (GCM) 10K type strain sequencing project: providing services to taxonomists for standard genome sequencing and annotation.</title>
        <authorList>
            <consortium name="The Broad Institute Genomics Platform"/>
            <consortium name="The Broad Institute Genome Sequencing Center for Infectious Disease"/>
            <person name="Wu L."/>
            <person name="Ma J."/>
        </authorList>
    </citation>
    <scope>NUCLEOTIDE SEQUENCE [LARGE SCALE GENOMIC DNA]</scope>
    <source>
        <strain evidence="3">TBRC 4489</strain>
    </source>
</reference>